<dbReference type="PRINTS" id="PR00891">
    <property type="entry name" value="RABGDIREP"/>
</dbReference>
<evidence type="ECO:0000313" key="3">
    <source>
        <dbReference type="EMBL" id="KAG5650127.1"/>
    </source>
</evidence>
<dbReference type="AlphaFoldDB" id="A0A9P7GNE2"/>
<dbReference type="Gene3D" id="3.50.50.60">
    <property type="entry name" value="FAD/NAD(P)-binding domain"/>
    <property type="match status" value="2"/>
</dbReference>
<comment type="similarity">
    <text evidence="1">Belongs to the Rab GDI family.</text>
</comment>
<keyword evidence="4" id="KW-1185">Reference proteome</keyword>
<gene>
    <name evidence="3" type="ORF">H0H81_000600</name>
</gene>
<dbReference type="EMBL" id="JABCKI010000546">
    <property type="protein sequence ID" value="KAG5650127.1"/>
    <property type="molecule type" value="Genomic_DNA"/>
</dbReference>
<feature type="region of interest" description="Disordered" evidence="2">
    <location>
        <begin position="335"/>
        <end position="368"/>
    </location>
</feature>
<dbReference type="GO" id="GO:0005968">
    <property type="term" value="C:Rab-protein geranylgeranyltransferase complex"/>
    <property type="evidence" value="ECO:0007669"/>
    <property type="project" value="TreeGrafter"/>
</dbReference>
<name>A0A9P7GNE2_9AGAR</name>
<sequence>MDDSTFDVIIIGTGLTESITVAALAKAGFKVAHLDENSYYGGNEASLSLDELAQWVDAQPTSSTKYTSVSRSAPLPPQARQYSICLAPSVIPSIGPTISALVSSGVAKYGGFRLLERAGVYSPSGAIKNVPGTKEDVFTSKDISLVDKRRLMRFLMFAVGDFEDKKELEGAHDTPFSDFLQRVFSLKGDIQAALVFALAFCFTLSDPTLPALNRIRRYLRSAGRYGPSPFLLGHYGGTGEIAQGFCRAAAVSGGVYILGRCILSVTHSSTTTEAHYSVMLDDFPDTLTSTVLISSASHVPPDLSHLTTSPAATESIHSSTPVARCIAIVDQGISFPTTTTPTPDDDADEAGDAETSPAKPPSPLDAGILVFPPSSVPGGSTSTAATVLVTGEGTMSTPRGKWIWYIALPMPDSPASPTSASAQDLLQPYLDATLALTSPPHPTSSEPNPTPQTPPTPPHDGPSEPPPPTPPKPLFTAFYIEHPSPSGPTPPAPATALPPQMTASAPRGTYILVPPLAPACALPELPDAAATHAEAVFWEAVRALRDAGVRPKGARSAREGEGTGEEDADADVDVDVDADVESFWPPLDSGDGDESGQEEW</sequence>
<evidence type="ECO:0008006" key="5">
    <source>
        <dbReference type="Google" id="ProtNLM"/>
    </source>
</evidence>
<protein>
    <recommendedName>
        <fullName evidence="5">Rab proteins geranylgeranyltransferase component A</fullName>
    </recommendedName>
</protein>
<dbReference type="GO" id="GO:0005634">
    <property type="term" value="C:nucleus"/>
    <property type="evidence" value="ECO:0007669"/>
    <property type="project" value="TreeGrafter"/>
</dbReference>
<evidence type="ECO:0000313" key="4">
    <source>
        <dbReference type="Proteomes" id="UP000717328"/>
    </source>
</evidence>
<dbReference type="GO" id="GO:0007264">
    <property type="term" value="P:small GTPase-mediated signal transduction"/>
    <property type="evidence" value="ECO:0007669"/>
    <property type="project" value="InterPro"/>
</dbReference>
<feature type="compositionally biased region" description="Acidic residues" evidence="2">
    <location>
        <begin position="590"/>
        <end position="600"/>
    </location>
</feature>
<reference evidence="3" key="1">
    <citation type="submission" date="2021-02" db="EMBL/GenBank/DDBJ databases">
        <authorList>
            <person name="Nieuwenhuis M."/>
            <person name="Van De Peppel L.J.J."/>
        </authorList>
    </citation>
    <scope>NUCLEOTIDE SEQUENCE</scope>
    <source>
        <strain evidence="3">D49</strain>
    </source>
</reference>
<dbReference type="GO" id="GO:0005092">
    <property type="term" value="F:GDP-dissociation inhibitor activity"/>
    <property type="evidence" value="ECO:0007669"/>
    <property type="project" value="InterPro"/>
</dbReference>
<dbReference type="GO" id="GO:0016192">
    <property type="term" value="P:vesicle-mediated transport"/>
    <property type="evidence" value="ECO:0007669"/>
    <property type="project" value="TreeGrafter"/>
</dbReference>
<evidence type="ECO:0000256" key="1">
    <source>
        <dbReference type="ARBA" id="ARBA00005593"/>
    </source>
</evidence>
<organism evidence="3 4">
    <name type="scientific">Sphagnurus paluster</name>
    <dbReference type="NCBI Taxonomy" id="117069"/>
    <lineage>
        <taxon>Eukaryota</taxon>
        <taxon>Fungi</taxon>
        <taxon>Dikarya</taxon>
        <taxon>Basidiomycota</taxon>
        <taxon>Agaricomycotina</taxon>
        <taxon>Agaricomycetes</taxon>
        <taxon>Agaricomycetidae</taxon>
        <taxon>Agaricales</taxon>
        <taxon>Tricholomatineae</taxon>
        <taxon>Lyophyllaceae</taxon>
        <taxon>Sphagnurus</taxon>
    </lineage>
</organism>
<dbReference type="InterPro" id="IPR018203">
    <property type="entry name" value="GDP_dissociation_inhibitor"/>
</dbReference>
<dbReference type="OrthoDB" id="9446342at2759"/>
<feature type="region of interest" description="Disordered" evidence="2">
    <location>
        <begin position="548"/>
        <end position="600"/>
    </location>
</feature>
<feature type="compositionally biased region" description="Acidic residues" evidence="2">
    <location>
        <begin position="343"/>
        <end position="352"/>
    </location>
</feature>
<feature type="region of interest" description="Disordered" evidence="2">
    <location>
        <begin position="435"/>
        <end position="501"/>
    </location>
</feature>
<comment type="caution">
    <text evidence="3">The sequence shown here is derived from an EMBL/GenBank/DDBJ whole genome shotgun (WGS) entry which is preliminary data.</text>
</comment>
<feature type="compositionally biased region" description="Pro residues" evidence="2">
    <location>
        <begin position="448"/>
        <end position="473"/>
    </location>
</feature>
<accession>A0A9P7GNE2</accession>
<dbReference type="PANTHER" id="PTHR11787">
    <property type="entry name" value="RAB GDP-DISSOCIATION INHIBITOR"/>
    <property type="match status" value="1"/>
</dbReference>
<dbReference type="SUPFAM" id="SSF51905">
    <property type="entry name" value="FAD/NAD(P)-binding domain"/>
    <property type="match status" value="1"/>
</dbReference>
<proteinExistence type="inferred from homology"/>
<dbReference type="PANTHER" id="PTHR11787:SF4">
    <property type="entry name" value="CHM, RAB ESCORT PROTEIN 1"/>
    <property type="match status" value="1"/>
</dbReference>
<dbReference type="Gene3D" id="3.30.519.10">
    <property type="entry name" value="Guanine Nucleotide Dissociation Inhibitor, domain 2"/>
    <property type="match status" value="1"/>
</dbReference>
<evidence type="ECO:0000256" key="2">
    <source>
        <dbReference type="SAM" id="MobiDB-lite"/>
    </source>
</evidence>
<dbReference type="GO" id="GO:0005829">
    <property type="term" value="C:cytosol"/>
    <property type="evidence" value="ECO:0007669"/>
    <property type="project" value="TreeGrafter"/>
</dbReference>
<reference evidence="3" key="2">
    <citation type="submission" date="2021-10" db="EMBL/GenBank/DDBJ databases">
        <title>Phylogenomics reveals ancestral predisposition of the termite-cultivated fungus Termitomyces towards a domesticated lifestyle.</title>
        <authorList>
            <person name="Auxier B."/>
            <person name="Grum-Grzhimaylo A."/>
            <person name="Cardenas M.E."/>
            <person name="Lodge J.D."/>
            <person name="Laessoe T."/>
            <person name="Pedersen O."/>
            <person name="Smith M.E."/>
            <person name="Kuyper T.W."/>
            <person name="Franco-Molano E.A."/>
            <person name="Baroni T.J."/>
            <person name="Aanen D.K."/>
        </authorList>
    </citation>
    <scope>NUCLEOTIDE SEQUENCE</scope>
    <source>
        <strain evidence="3">D49</strain>
    </source>
</reference>
<dbReference type="Pfam" id="PF00996">
    <property type="entry name" value="GDI"/>
    <property type="match status" value="1"/>
</dbReference>
<dbReference type="Proteomes" id="UP000717328">
    <property type="component" value="Unassembled WGS sequence"/>
</dbReference>
<dbReference type="InterPro" id="IPR036188">
    <property type="entry name" value="FAD/NAD-bd_sf"/>
</dbReference>
<feature type="compositionally biased region" description="Acidic residues" evidence="2">
    <location>
        <begin position="562"/>
        <end position="580"/>
    </location>
</feature>